<keyword evidence="5 8" id="KW-0443">Lipid metabolism</keyword>
<evidence type="ECO:0000313" key="12">
    <source>
        <dbReference type="Proteomes" id="UP000182486"/>
    </source>
</evidence>
<dbReference type="InterPro" id="IPR001882">
    <property type="entry name" value="Biotin_BS"/>
</dbReference>
<dbReference type="AlphaFoldDB" id="A0A1K0FTP0"/>
<evidence type="ECO:0000256" key="3">
    <source>
        <dbReference type="ARBA" id="ARBA00022516"/>
    </source>
</evidence>
<evidence type="ECO:0000256" key="6">
    <source>
        <dbReference type="ARBA" id="ARBA00023160"/>
    </source>
</evidence>
<dbReference type="Pfam" id="PF00364">
    <property type="entry name" value="Biotin_lipoyl"/>
    <property type="match status" value="1"/>
</dbReference>
<dbReference type="EMBL" id="MEIA01000003">
    <property type="protein sequence ID" value="OJF16173.1"/>
    <property type="molecule type" value="Genomic_DNA"/>
</dbReference>
<evidence type="ECO:0000313" key="10">
    <source>
        <dbReference type="EMBL" id="OJF09554.1"/>
    </source>
</evidence>
<dbReference type="EMBL" id="MEIA01000559">
    <property type="protein sequence ID" value="OJF09554.1"/>
    <property type="molecule type" value="Genomic_DNA"/>
</dbReference>
<dbReference type="PRINTS" id="PR01071">
    <property type="entry name" value="ACOABIOTINCC"/>
</dbReference>
<keyword evidence="7 8" id="KW-0092">Biotin</keyword>
<evidence type="ECO:0000256" key="2">
    <source>
        <dbReference type="ARBA" id="ARBA00017562"/>
    </source>
</evidence>
<dbReference type="GO" id="GO:0003989">
    <property type="term" value="F:acetyl-CoA carboxylase activity"/>
    <property type="evidence" value="ECO:0007669"/>
    <property type="project" value="InterPro"/>
</dbReference>
<dbReference type="Proteomes" id="UP000182486">
    <property type="component" value="Unassembled WGS sequence"/>
</dbReference>
<accession>A0A1K0FTP0</accession>
<dbReference type="UniPathway" id="UPA00094"/>
<evidence type="ECO:0000256" key="1">
    <source>
        <dbReference type="ARBA" id="ARBA00005194"/>
    </source>
</evidence>
<gene>
    <name evidence="11" type="ORF">BG844_00665</name>
    <name evidence="10" type="ORF">BG844_36890</name>
</gene>
<dbReference type="PROSITE" id="PS00188">
    <property type="entry name" value="BIOTIN"/>
    <property type="match status" value="1"/>
</dbReference>
<name>A0A1K0FTP0_9ACTN</name>
<dbReference type="CDD" id="cd06850">
    <property type="entry name" value="biotinyl_domain"/>
    <property type="match status" value="1"/>
</dbReference>
<comment type="pathway">
    <text evidence="1 8">Lipid metabolism; fatty acid biosynthesis.</text>
</comment>
<keyword evidence="6 8" id="KW-0275">Fatty acid biosynthesis</keyword>
<dbReference type="InterPro" id="IPR011053">
    <property type="entry name" value="Single_hybrid_motif"/>
</dbReference>
<dbReference type="Gene3D" id="2.40.50.100">
    <property type="match status" value="1"/>
</dbReference>
<comment type="caution">
    <text evidence="11">The sequence shown here is derived from an EMBL/GenBank/DDBJ whole genome shotgun (WGS) entry which is preliminary data.</text>
</comment>
<comment type="function">
    <text evidence="8">This protein is a component of the acetyl coenzyme A carboxylase complex; first, biotin carboxylase catalyzes the carboxylation of the carrier protein and then the transcarboxylase transfers the carboxyl group to form malonyl-CoA.</text>
</comment>
<dbReference type="RefSeq" id="WP_071802721.1">
    <property type="nucleotide sequence ID" value="NZ_MEIA01000003.1"/>
</dbReference>
<dbReference type="NCBIfam" id="TIGR00531">
    <property type="entry name" value="BCCP"/>
    <property type="match status" value="1"/>
</dbReference>
<dbReference type="GO" id="GO:0009317">
    <property type="term" value="C:acetyl-CoA carboxylase complex"/>
    <property type="evidence" value="ECO:0007669"/>
    <property type="project" value="InterPro"/>
</dbReference>
<evidence type="ECO:0000256" key="5">
    <source>
        <dbReference type="ARBA" id="ARBA00023098"/>
    </source>
</evidence>
<organism evidence="11 12">
    <name type="scientific">Couchioplanes caeruleus subsp. caeruleus</name>
    <dbReference type="NCBI Taxonomy" id="56427"/>
    <lineage>
        <taxon>Bacteria</taxon>
        <taxon>Bacillati</taxon>
        <taxon>Actinomycetota</taxon>
        <taxon>Actinomycetes</taxon>
        <taxon>Micromonosporales</taxon>
        <taxon>Micromonosporaceae</taxon>
        <taxon>Couchioplanes</taxon>
    </lineage>
</organism>
<feature type="domain" description="Lipoyl-binding" evidence="9">
    <location>
        <begin position="100"/>
        <end position="176"/>
    </location>
</feature>
<dbReference type="PROSITE" id="PS50968">
    <property type="entry name" value="BIOTINYL_LIPOYL"/>
    <property type="match status" value="1"/>
</dbReference>
<dbReference type="InterPro" id="IPR000089">
    <property type="entry name" value="Biotin_lipoyl"/>
</dbReference>
<evidence type="ECO:0000313" key="11">
    <source>
        <dbReference type="EMBL" id="OJF16173.1"/>
    </source>
</evidence>
<evidence type="ECO:0000259" key="9">
    <source>
        <dbReference type="PROSITE" id="PS50968"/>
    </source>
</evidence>
<reference evidence="11 12" key="1">
    <citation type="submission" date="2016-09" db="EMBL/GenBank/DDBJ databases">
        <title>Couchioplanes caeruleus draft genome sequence.</title>
        <authorList>
            <person name="Sheehan J."/>
            <person name="Caffrey P."/>
        </authorList>
    </citation>
    <scope>NUCLEOTIDE SEQUENCE [LARGE SCALE GENOMIC DNA]</scope>
    <source>
        <strain evidence="11 12">DSM 43634</strain>
    </source>
</reference>
<dbReference type="PANTHER" id="PTHR45266">
    <property type="entry name" value="OXALOACETATE DECARBOXYLASE ALPHA CHAIN"/>
    <property type="match status" value="1"/>
</dbReference>
<evidence type="ECO:0000256" key="4">
    <source>
        <dbReference type="ARBA" id="ARBA00022832"/>
    </source>
</evidence>
<evidence type="ECO:0000256" key="7">
    <source>
        <dbReference type="ARBA" id="ARBA00023267"/>
    </source>
</evidence>
<keyword evidence="12" id="KW-1185">Reference proteome</keyword>
<sequence>MTIMDDPQLDLETGDDGGYHALLLEQMRRSVAAMAGDAATPLRRVRLSLGAATVEVEWESRIPAEPVHLPVMTAPAAIAAAPAAVAPAVAAPPPGEAPGEHVVTSPLVGTFYTTPEPGAPPFVKVGDTVVAGQQIGIVEAMKLMNPVEADRSGTVLRLLAGSGDAVEYEQALIVIAATDEE</sequence>
<dbReference type="SUPFAM" id="SSF51230">
    <property type="entry name" value="Single hybrid motif"/>
    <property type="match status" value="1"/>
</dbReference>
<dbReference type="InterPro" id="IPR050709">
    <property type="entry name" value="Biotin_Carboxyl_Carrier/Decarb"/>
</dbReference>
<proteinExistence type="predicted"/>
<protein>
    <recommendedName>
        <fullName evidence="2 8">Biotin carboxyl carrier protein of acetyl-CoA carboxylase</fullName>
    </recommendedName>
</protein>
<dbReference type="GO" id="GO:0006633">
    <property type="term" value="P:fatty acid biosynthetic process"/>
    <property type="evidence" value="ECO:0007669"/>
    <property type="project" value="UniProtKB-UniPathway"/>
</dbReference>
<evidence type="ECO:0000256" key="8">
    <source>
        <dbReference type="RuleBase" id="RU364072"/>
    </source>
</evidence>
<keyword evidence="3 8" id="KW-0444">Lipid biosynthesis</keyword>
<dbReference type="InterPro" id="IPR001249">
    <property type="entry name" value="AcCoA_biotinCC"/>
</dbReference>
<dbReference type="PANTHER" id="PTHR45266:SF3">
    <property type="entry name" value="OXALOACETATE DECARBOXYLASE ALPHA CHAIN"/>
    <property type="match status" value="1"/>
</dbReference>
<keyword evidence="4 8" id="KW-0276">Fatty acid metabolism</keyword>